<feature type="domain" description="CRAL-TRIO" evidence="10">
    <location>
        <begin position="55"/>
        <end position="210"/>
    </location>
</feature>
<dbReference type="Ensembl" id="ENSCCRT00000026960.2">
    <property type="protein sequence ID" value="ENSCCRP00000024851.2"/>
    <property type="gene ID" value="ENSCCRG00000013453.2"/>
</dbReference>
<dbReference type="GO" id="GO:0035025">
    <property type="term" value="P:positive regulation of Rho protein signal transduction"/>
    <property type="evidence" value="ECO:0007669"/>
    <property type="project" value="TreeGrafter"/>
</dbReference>
<evidence type="ECO:0000256" key="3">
    <source>
        <dbReference type="ARBA" id="ARBA00022658"/>
    </source>
</evidence>
<evidence type="ECO:0000256" key="2">
    <source>
        <dbReference type="ARBA" id="ARBA00022553"/>
    </source>
</evidence>
<keyword evidence="1 5" id="KW-0728">SH3 domain</keyword>
<evidence type="ECO:0000313" key="11">
    <source>
        <dbReference type="Ensembl" id="ENSCCRP00000024851.2"/>
    </source>
</evidence>
<dbReference type="InterPro" id="IPR036028">
    <property type="entry name" value="SH3-like_dom_sf"/>
</dbReference>
<feature type="domain" description="PH" evidence="8">
    <location>
        <begin position="810"/>
        <end position="926"/>
    </location>
</feature>
<dbReference type="Pfam" id="PF00018">
    <property type="entry name" value="SH3_1"/>
    <property type="match status" value="1"/>
</dbReference>
<dbReference type="PANTHER" id="PTHR22826">
    <property type="entry name" value="RHO GUANINE EXCHANGE FACTOR-RELATED"/>
    <property type="match status" value="1"/>
</dbReference>
<dbReference type="Gene3D" id="2.30.29.30">
    <property type="entry name" value="Pleckstrin-homology domain (PH domain)/Phosphotyrosine-binding domain (PTB)"/>
    <property type="match status" value="1"/>
</dbReference>
<name>A0A8C1AYL5_CYPCA</name>
<dbReference type="Gene3D" id="1.20.58.60">
    <property type="match status" value="1"/>
</dbReference>
<dbReference type="PANTHER" id="PTHR22826:SF115">
    <property type="entry name" value="GUANINE NUCLEOTIDE EXCHANGE FACTOR DBS"/>
    <property type="match status" value="1"/>
</dbReference>
<dbReference type="Proteomes" id="UP001108240">
    <property type="component" value="Unplaced"/>
</dbReference>
<dbReference type="InterPro" id="IPR055251">
    <property type="entry name" value="SOS1_NGEF_PH"/>
</dbReference>
<organism evidence="11 12">
    <name type="scientific">Cyprinus carpio carpio</name>
    <dbReference type="NCBI Taxonomy" id="630221"/>
    <lineage>
        <taxon>Eukaryota</taxon>
        <taxon>Metazoa</taxon>
        <taxon>Chordata</taxon>
        <taxon>Craniata</taxon>
        <taxon>Vertebrata</taxon>
        <taxon>Euteleostomi</taxon>
        <taxon>Actinopterygii</taxon>
        <taxon>Neopterygii</taxon>
        <taxon>Teleostei</taxon>
        <taxon>Ostariophysi</taxon>
        <taxon>Cypriniformes</taxon>
        <taxon>Cyprinidae</taxon>
        <taxon>Cyprininae</taxon>
        <taxon>Cyprinus</taxon>
    </lineage>
</organism>
<dbReference type="InterPro" id="IPR001849">
    <property type="entry name" value="PH_domain"/>
</dbReference>
<reference evidence="11" key="1">
    <citation type="submission" date="2025-08" db="UniProtKB">
        <authorList>
            <consortium name="Ensembl"/>
        </authorList>
    </citation>
    <scope>IDENTIFICATION</scope>
</reference>
<dbReference type="GO" id="GO:0005085">
    <property type="term" value="F:guanyl-nucleotide exchange factor activity"/>
    <property type="evidence" value="ECO:0007669"/>
    <property type="project" value="UniProtKB-KW"/>
</dbReference>
<dbReference type="CDD" id="cd01227">
    <property type="entry name" value="PH_Dbs"/>
    <property type="match status" value="1"/>
</dbReference>
<feature type="domain" description="DH" evidence="9">
    <location>
        <begin position="612"/>
        <end position="792"/>
    </location>
</feature>
<dbReference type="AlphaFoldDB" id="A0A8C1AYL5"/>
<dbReference type="PROSITE" id="PS50003">
    <property type="entry name" value="PH_DOMAIN"/>
    <property type="match status" value="1"/>
</dbReference>
<keyword evidence="2" id="KW-0597">Phosphoprotein</keyword>
<evidence type="ECO:0000259" key="9">
    <source>
        <dbReference type="PROSITE" id="PS50010"/>
    </source>
</evidence>
<dbReference type="InterPro" id="IPR051336">
    <property type="entry name" value="RhoGEF_Guanine_NuclExch_SF"/>
</dbReference>
<dbReference type="InterPro" id="IPR036865">
    <property type="entry name" value="CRAL-TRIO_dom_sf"/>
</dbReference>
<dbReference type="InterPro" id="IPR035532">
    <property type="entry name" value="DBS_SH3"/>
</dbReference>
<protein>
    <submittedName>
        <fullName evidence="11">Mcf.2 cell line derived transforming sequence-like a</fullName>
    </submittedName>
</protein>
<feature type="domain" description="SH3" evidence="7">
    <location>
        <begin position="1031"/>
        <end position="1092"/>
    </location>
</feature>
<dbReference type="PROSITE" id="PS50010">
    <property type="entry name" value="DH_2"/>
    <property type="match status" value="1"/>
</dbReference>
<evidence type="ECO:0000256" key="6">
    <source>
        <dbReference type="SAM" id="MobiDB-lite"/>
    </source>
</evidence>
<dbReference type="FunFam" id="2.30.29.30:FF:000078">
    <property type="entry name" value="Guanine nucleotide exchange factor DBS"/>
    <property type="match status" value="1"/>
</dbReference>
<dbReference type="InterPro" id="IPR000219">
    <property type="entry name" value="DH_dom"/>
</dbReference>
<dbReference type="SUPFAM" id="SSF46966">
    <property type="entry name" value="Spectrin repeat"/>
    <property type="match status" value="1"/>
</dbReference>
<dbReference type="Pfam" id="PF22697">
    <property type="entry name" value="SOS1_NGEF_PH"/>
    <property type="match status" value="1"/>
</dbReference>
<dbReference type="CDD" id="cd00160">
    <property type="entry name" value="RhoGEF"/>
    <property type="match status" value="1"/>
</dbReference>
<dbReference type="CDD" id="cd11857">
    <property type="entry name" value="SH3_DBS"/>
    <property type="match status" value="1"/>
</dbReference>
<feature type="region of interest" description="Disordered" evidence="6">
    <location>
        <begin position="937"/>
        <end position="978"/>
    </location>
</feature>
<dbReference type="PROSITE" id="PS50002">
    <property type="entry name" value="SH3"/>
    <property type="match status" value="1"/>
</dbReference>
<dbReference type="PROSITE" id="PS00741">
    <property type="entry name" value="DH_1"/>
    <property type="match status" value="1"/>
</dbReference>
<comment type="similarity">
    <text evidence="4">Belongs to the MCF2 family.</text>
</comment>
<feature type="region of interest" description="Disordered" evidence="6">
    <location>
        <begin position="1094"/>
        <end position="1129"/>
    </location>
</feature>
<dbReference type="SUPFAM" id="SSF50044">
    <property type="entry name" value="SH3-domain"/>
    <property type="match status" value="1"/>
</dbReference>
<keyword evidence="12" id="KW-1185">Reference proteome</keyword>
<dbReference type="SMART" id="SM00516">
    <property type="entry name" value="SEC14"/>
    <property type="match status" value="1"/>
</dbReference>
<dbReference type="CDD" id="cd00170">
    <property type="entry name" value="SEC14"/>
    <property type="match status" value="1"/>
</dbReference>
<dbReference type="SMART" id="SM00326">
    <property type="entry name" value="SH3"/>
    <property type="match status" value="1"/>
</dbReference>
<feature type="compositionally biased region" description="Low complexity" evidence="6">
    <location>
        <begin position="947"/>
        <end position="958"/>
    </location>
</feature>
<dbReference type="InterPro" id="IPR035899">
    <property type="entry name" value="DBL_dom_sf"/>
</dbReference>
<dbReference type="Pfam" id="PF00621">
    <property type="entry name" value="RhoGEF"/>
    <property type="match status" value="1"/>
</dbReference>
<dbReference type="SUPFAM" id="SSF52087">
    <property type="entry name" value="CRAL/TRIO domain"/>
    <property type="match status" value="1"/>
</dbReference>
<feature type="region of interest" description="Disordered" evidence="6">
    <location>
        <begin position="998"/>
        <end position="1032"/>
    </location>
</feature>
<dbReference type="GeneTree" id="ENSGT00940000157874"/>
<evidence type="ECO:0000256" key="4">
    <source>
        <dbReference type="ARBA" id="ARBA00049987"/>
    </source>
</evidence>
<evidence type="ECO:0000256" key="1">
    <source>
        <dbReference type="ARBA" id="ARBA00022443"/>
    </source>
</evidence>
<dbReference type="Gene3D" id="2.30.30.40">
    <property type="entry name" value="SH3 Domains"/>
    <property type="match status" value="1"/>
</dbReference>
<dbReference type="PROSITE" id="PS50191">
    <property type="entry name" value="CRAL_TRIO"/>
    <property type="match status" value="1"/>
</dbReference>
<dbReference type="InterPro" id="IPR011993">
    <property type="entry name" value="PH-like_dom_sf"/>
</dbReference>
<dbReference type="SMART" id="SM00233">
    <property type="entry name" value="PH"/>
    <property type="match status" value="1"/>
</dbReference>
<proteinExistence type="inferred from homology"/>
<dbReference type="InterPro" id="IPR035534">
    <property type="entry name" value="DBS_PH"/>
</dbReference>
<reference evidence="11" key="2">
    <citation type="submission" date="2025-09" db="UniProtKB">
        <authorList>
            <consortium name="Ensembl"/>
        </authorList>
    </citation>
    <scope>IDENTIFICATION</scope>
</reference>
<dbReference type="InterPro" id="IPR001331">
    <property type="entry name" value="GDS_CDC24_CS"/>
</dbReference>
<dbReference type="InterPro" id="IPR056466">
    <property type="entry name" value="Spectrin_DBS"/>
</dbReference>
<keyword evidence="3" id="KW-0344">Guanine-nucleotide releasing factor</keyword>
<evidence type="ECO:0000259" key="7">
    <source>
        <dbReference type="PROSITE" id="PS50002"/>
    </source>
</evidence>
<dbReference type="SMART" id="SM00325">
    <property type="entry name" value="RhoGEF"/>
    <property type="match status" value="1"/>
</dbReference>
<dbReference type="SUPFAM" id="SSF50729">
    <property type="entry name" value="PH domain-like"/>
    <property type="match status" value="1"/>
</dbReference>
<evidence type="ECO:0000313" key="12">
    <source>
        <dbReference type="Proteomes" id="UP001108240"/>
    </source>
</evidence>
<accession>A0A8C1AYL5</accession>
<dbReference type="SUPFAM" id="SSF48065">
    <property type="entry name" value="DBL homology domain (DH-domain)"/>
    <property type="match status" value="1"/>
</dbReference>
<evidence type="ECO:0000259" key="8">
    <source>
        <dbReference type="PROSITE" id="PS50003"/>
    </source>
</evidence>
<dbReference type="Pfam" id="PF23289">
    <property type="entry name" value="Spectrin_5"/>
    <property type="match status" value="1"/>
</dbReference>
<evidence type="ECO:0000256" key="5">
    <source>
        <dbReference type="PROSITE-ProRule" id="PRU00192"/>
    </source>
</evidence>
<dbReference type="GO" id="GO:0005737">
    <property type="term" value="C:cytoplasm"/>
    <property type="evidence" value="ECO:0007669"/>
    <property type="project" value="TreeGrafter"/>
</dbReference>
<dbReference type="InterPro" id="IPR001452">
    <property type="entry name" value="SH3_domain"/>
</dbReference>
<dbReference type="Pfam" id="PF13716">
    <property type="entry name" value="CRAL_TRIO_2"/>
    <property type="match status" value="1"/>
</dbReference>
<dbReference type="InterPro" id="IPR001251">
    <property type="entry name" value="CRAL-TRIO_dom"/>
</dbReference>
<dbReference type="GO" id="GO:0035556">
    <property type="term" value="P:intracellular signal transduction"/>
    <property type="evidence" value="ECO:0007669"/>
    <property type="project" value="InterPro"/>
</dbReference>
<evidence type="ECO:0000259" key="10">
    <source>
        <dbReference type="PROSITE" id="PS50191"/>
    </source>
</evidence>
<sequence>MILTEETGTHLWPPENCRSWLKIPLEEMESFYRFTVCCEGLNYEIMQQESSPLCAADISPDLRKQFAFLSGGRGQNGSPIIIFPEYPAFGELEEQEFHNVLTYLTSVPSVCSTGVGFILVIDRRQDRWASVKGTLLRIAGSFPGNLQLVLVLRPTALFQRTISDIFFKLNKDEFKMKVPVIMLSSVTELHSYIDRTQLTQELGGTQEYCHEKWISHRTAIEGFALMVKKTAQTLQSFGTELAETELPNDVEATSNLLTVHTDKKDKMKEDLRIALCQGSRLLESINEPLVKDPDYTMNQDELENLATVQRLLGQLDETETAFDDFWDKHQTKLEQCLQLRHFEQNFREVRAHLDMVYDRLSGFSEVGISPAHVEHILKELNNHEERACEVLDRALTLACDADQLIEASHYAVDSILPKCSELRAVCEEISSILKAKKAYLLKAMELHQCLEKATKWCDDGIYLLASQPVDKCQSQDGAESALQEIERFLETANQHKLTDLSGIWRDYESVLTQDFRVQVDKVFQKQLSMQEMFEKRRVSLKKLAAKQTRPVQPVAPRPEAIIKSPISSEAHKEKTIEGDVINGNCKKGEIHLQNDGSRHPSVSDEEENFAVLRRHVMNELLETERAYVEELLCVLEGYGAEMDNPAMANLIPNTLLHKKDILFGNMPEIYQFHKKTFLRELEAYTDYPELVGRCFLERMTDLQIYEKYCQNKPRSESLWRQCSDCVFFQECQKKLEHKLGLDSYLLKPVQRITKYQLLLKELLKYSKGCEGEDDLQEALSSILGILKAVNDSMHLIAITGYEGNLSDLGRLMMQGSFSVWTEHKKGHAKVKDLARFKPMQRHLFLHEKALLFCKKREENGEGYEKAPSYSFKHSLSMTAVGITENAKGDNKKFEIWCNSREEVFIVQAPTPEIKTAWVNEIRKVLTGQLKAYREARQQKSSDQISQLTPTSTSLTLSPFKTNPKTLKKGEEKKTEPTAADLSTAVLLKSTEKVKGFSKASLSVDASEENDGYSSAEDPMNSDPEDEGGKKLSPGRYVVVADHDKNGPQELTVKSGDSVQLVREGDDGRWFVCNLRTNKEGWVPAANLLTLIGESKSSQSLSSSEGSGSGNLSTSSSCSETYTSFSDIKA</sequence>
<dbReference type="Gene3D" id="1.20.900.10">
    <property type="entry name" value="Dbl homology (DH) domain"/>
    <property type="match status" value="1"/>
</dbReference>